<evidence type="ECO:0000313" key="1">
    <source>
        <dbReference type="EMBL" id="KAG7289855.1"/>
    </source>
</evidence>
<comment type="caution">
    <text evidence="1">The sequence shown here is derived from an EMBL/GenBank/DDBJ whole genome shotgun (WGS) entry which is preliminary data.</text>
</comment>
<sequence>MPPPGNGSEPPVKRIWAVRTQGAQKKFHEIHWIFDVVTAVLVLKDGSLDLYESEPGFLKSLPNAKSIRKQTRENIFTLEDQAKGPPELKDLNKAWKGRTANAMKKMHEIYVLRLA</sequence>
<reference evidence="1" key="1">
    <citation type="submission" date="2023-02" db="EMBL/GenBank/DDBJ databases">
        <authorList>
            <person name="Palmer J.M."/>
        </authorList>
    </citation>
    <scope>NUCLEOTIDE SEQUENCE</scope>
    <source>
        <strain evidence="1">FW57</strain>
    </source>
</reference>
<gene>
    <name evidence="1" type="ORF">NEMBOFW57_006232</name>
</gene>
<accession>A0AAD4EYT1</accession>
<protein>
    <submittedName>
        <fullName evidence="1">Uncharacterized protein</fullName>
    </submittedName>
</protein>
<name>A0AAD4EYT1_9PEZI</name>
<keyword evidence="2" id="KW-1185">Reference proteome</keyword>
<organism evidence="1 2">
    <name type="scientific">Staphylotrichum longicolle</name>
    <dbReference type="NCBI Taxonomy" id="669026"/>
    <lineage>
        <taxon>Eukaryota</taxon>
        <taxon>Fungi</taxon>
        <taxon>Dikarya</taxon>
        <taxon>Ascomycota</taxon>
        <taxon>Pezizomycotina</taxon>
        <taxon>Sordariomycetes</taxon>
        <taxon>Sordariomycetidae</taxon>
        <taxon>Sordariales</taxon>
        <taxon>Chaetomiaceae</taxon>
        <taxon>Staphylotrichum</taxon>
    </lineage>
</organism>
<dbReference type="EMBL" id="JAHCVI010000002">
    <property type="protein sequence ID" value="KAG7289855.1"/>
    <property type="molecule type" value="Genomic_DNA"/>
</dbReference>
<dbReference type="AlphaFoldDB" id="A0AAD4EYT1"/>
<dbReference type="Proteomes" id="UP001197093">
    <property type="component" value="Unassembled WGS sequence"/>
</dbReference>
<proteinExistence type="predicted"/>
<evidence type="ECO:0000313" key="2">
    <source>
        <dbReference type="Proteomes" id="UP001197093"/>
    </source>
</evidence>